<evidence type="ECO:0000256" key="1">
    <source>
        <dbReference type="ARBA" id="ARBA00004651"/>
    </source>
</evidence>
<keyword evidence="5" id="KW-0762">Sugar transport</keyword>
<feature type="transmembrane region" description="Helical" evidence="14">
    <location>
        <begin position="380"/>
        <end position="401"/>
    </location>
</feature>
<comment type="subcellular location">
    <subcellularLocation>
        <location evidence="1">Cell membrane</location>
        <topology evidence="1">Multi-pass membrane protein</topology>
    </subcellularLocation>
</comment>
<dbReference type="NCBIfam" id="NF006920">
    <property type="entry name" value="PRK09410.1-2"/>
    <property type="match status" value="1"/>
</dbReference>
<feature type="transmembrane region" description="Helical" evidence="14">
    <location>
        <begin position="155"/>
        <end position="174"/>
    </location>
</feature>
<comment type="subunit">
    <text evidence="2">Homodimer.</text>
</comment>
<accession>W0I5S3</accession>
<dbReference type="PANTHER" id="PTHR33843:SF4">
    <property type="entry name" value="ASCORBATE-SPECIFIC PTS SYSTEM EIIC COMPONENT"/>
    <property type="match status" value="1"/>
</dbReference>
<dbReference type="EMBL" id="CP006965">
    <property type="protein sequence ID" value="AHF80082.1"/>
    <property type="molecule type" value="Genomic_DNA"/>
</dbReference>
<feature type="transmembrane region" description="Helical" evidence="14">
    <location>
        <begin position="229"/>
        <end position="250"/>
    </location>
</feature>
<sequence>MAAFMDVLTWIGTNILGQPAILLGIVAFVGLVLQKKPFNEVLTGTAKVMIGVVMMLAGAGLFVDELVNFQSLITAATGVAPKYPPNYVPLNDLISQYGSYAAVIMTVAFIIHLILVRVVPKLRHVYLTGHLMWWVSLLVVAVILTINPNATAKEIILLGSVTMAIYWTIQPAYIHHAMRDIIGSDAIGYAHTSSLVALISYHVGKRIGKPEESTENITLPRALSFLKDYAVSTAVILGIIMVVAAIAGYIKTPDTVANLAGDLNPIIWAVLRGVYFAAAIVVLLTGVKMFVGEIVPAFKGISEKVIPGAIPAVDCPVVFPYAPTAVIIGFLSGLGMFLVMMALFIATGFAVIVPPMIMLFFPGGAAAVFGNKTGGWKGAVFAGALNGFILAIGQALTLQFLTYGAELATLGDPDWYAIVAILKAILGAIF</sequence>
<feature type="transmembrane region" description="Helical" evidence="14">
    <location>
        <begin position="266"/>
        <end position="287"/>
    </location>
</feature>
<dbReference type="AlphaFoldDB" id="W0I5S3"/>
<dbReference type="InterPro" id="IPR004703">
    <property type="entry name" value="PTS_sugar-sp_permease"/>
</dbReference>
<keyword evidence="4" id="KW-1003">Cell membrane</keyword>
<evidence type="ECO:0000256" key="14">
    <source>
        <dbReference type="SAM" id="Phobius"/>
    </source>
</evidence>
<name>W0I5S3_9EURY</name>
<keyword evidence="7 14" id="KW-0812">Transmembrane</keyword>
<dbReference type="STRING" id="582419.TES1_0694"/>
<dbReference type="GO" id="GO:0005886">
    <property type="term" value="C:plasma membrane"/>
    <property type="evidence" value="ECO:0007669"/>
    <property type="project" value="UniProtKB-SubCell"/>
</dbReference>
<dbReference type="RefSeq" id="WP_051408165.1">
    <property type="nucleotide sequence ID" value="NZ_CP006965.1"/>
</dbReference>
<evidence type="ECO:0000256" key="5">
    <source>
        <dbReference type="ARBA" id="ARBA00022597"/>
    </source>
</evidence>
<evidence type="ECO:0000256" key="11">
    <source>
        <dbReference type="ARBA" id="ARBA00038218"/>
    </source>
</evidence>
<protein>
    <recommendedName>
        <fullName evidence="12">Ascorbate-specific PTS system EIIC component</fullName>
    </recommendedName>
    <alternativeName>
        <fullName evidence="13">Ascorbate-specific permease IIC component UlaA</fullName>
    </alternativeName>
</protein>
<comment type="similarity">
    <text evidence="11">Belongs to the UlaA family.</text>
</comment>
<feature type="transmembrane region" description="Helical" evidence="14">
    <location>
        <begin position="308"/>
        <end position="331"/>
    </location>
</feature>
<evidence type="ECO:0000256" key="13">
    <source>
        <dbReference type="ARBA" id="ARBA00042859"/>
    </source>
</evidence>
<organism evidence="15 16">
    <name type="scientific">Thermococcus paralvinellae</name>
    <dbReference type="NCBI Taxonomy" id="582419"/>
    <lineage>
        <taxon>Archaea</taxon>
        <taxon>Methanobacteriati</taxon>
        <taxon>Methanobacteriota</taxon>
        <taxon>Thermococci</taxon>
        <taxon>Thermococcales</taxon>
        <taxon>Thermococcaceae</taxon>
        <taxon>Thermococcus</taxon>
    </lineage>
</organism>
<comment type="function">
    <text evidence="10">The phosphoenolpyruvate-dependent sugar phosphotransferase system (sugar PTS), a major carbohydrate active transport system, catalyzes the phosphorylation of incoming sugar substrates concomitantly with their translocation across the cell membrane. The enzyme II UlaABC PTS system is involved in ascorbate transport.</text>
</comment>
<evidence type="ECO:0000313" key="16">
    <source>
        <dbReference type="Proteomes" id="UP000019027"/>
    </source>
</evidence>
<feature type="transmembrane region" description="Helical" evidence="14">
    <location>
        <begin position="131"/>
        <end position="149"/>
    </location>
</feature>
<evidence type="ECO:0000256" key="10">
    <source>
        <dbReference type="ARBA" id="ARBA00037387"/>
    </source>
</evidence>
<evidence type="ECO:0000256" key="2">
    <source>
        <dbReference type="ARBA" id="ARBA00011738"/>
    </source>
</evidence>
<feature type="transmembrane region" description="Helical" evidence="14">
    <location>
        <begin position="413"/>
        <end position="429"/>
    </location>
</feature>
<keyword evidence="8 14" id="KW-1133">Transmembrane helix</keyword>
<evidence type="ECO:0000256" key="9">
    <source>
        <dbReference type="ARBA" id="ARBA00023136"/>
    </source>
</evidence>
<evidence type="ECO:0000256" key="3">
    <source>
        <dbReference type="ARBA" id="ARBA00022448"/>
    </source>
</evidence>
<evidence type="ECO:0000256" key="8">
    <source>
        <dbReference type="ARBA" id="ARBA00022989"/>
    </source>
</evidence>
<dbReference type="HOGENOM" id="CLU_031784_0_1_2"/>
<reference evidence="15 16" key="1">
    <citation type="journal article" date="2014" name="Int. J. Syst. Evol. Microbiol.">
        <title>Thermococcus paralvinellae sp. nov. and Thermococcus cleftensis sp. nov. of hyperthermophilic heterotrophs from deep-sea hydrothermal vents.</title>
        <authorList>
            <person name="Hensley S.A."/>
            <person name="Jung J.H."/>
            <person name="Park C.S."/>
            <person name="Holden J.F."/>
        </authorList>
    </citation>
    <scope>NUCLEOTIDE SEQUENCE [LARGE SCALE GENOMIC DNA]</scope>
    <source>
        <strain evidence="15 16">ES1</strain>
    </source>
</reference>
<feature type="transmembrane region" description="Helical" evidence="14">
    <location>
        <begin position="45"/>
        <end position="63"/>
    </location>
</feature>
<feature type="transmembrane region" description="Helical" evidence="14">
    <location>
        <begin position="15"/>
        <end position="33"/>
    </location>
</feature>
<feature type="transmembrane region" description="Helical" evidence="14">
    <location>
        <begin position="97"/>
        <end position="119"/>
    </location>
</feature>
<feature type="transmembrane region" description="Helical" evidence="14">
    <location>
        <begin position="337"/>
        <end position="368"/>
    </location>
</feature>
<dbReference type="GO" id="GO:0009401">
    <property type="term" value="P:phosphoenolpyruvate-dependent sugar phosphotransferase system"/>
    <property type="evidence" value="ECO:0007669"/>
    <property type="project" value="UniProtKB-KW"/>
</dbReference>
<keyword evidence="3" id="KW-0813">Transport</keyword>
<keyword evidence="16" id="KW-1185">Reference proteome</keyword>
<evidence type="ECO:0000256" key="4">
    <source>
        <dbReference type="ARBA" id="ARBA00022475"/>
    </source>
</evidence>
<keyword evidence="6" id="KW-0598">Phosphotransferase system</keyword>
<proteinExistence type="inferred from homology"/>
<evidence type="ECO:0000256" key="6">
    <source>
        <dbReference type="ARBA" id="ARBA00022683"/>
    </source>
</evidence>
<dbReference type="PANTHER" id="PTHR33843">
    <property type="entry name" value="ASCORBATE-SPECIFIC PTS SYSTEM EIIC COMPONENT"/>
    <property type="match status" value="1"/>
</dbReference>
<keyword evidence="9 14" id="KW-0472">Membrane</keyword>
<gene>
    <name evidence="15" type="ORF">TES1_0694</name>
</gene>
<dbReference type="InterPro" id="IPR051562">
    <property type="entry name" value="Ascorbate-PTS_EIIC"/>
</dbReference>
<dbReference type="GeneID" id="24907370"/>
<evidence type="ECO:0000256" key="12">
    <source>
        <dbReference type="ARBA" id="ARBA00039702"/>
    </source>
</evidence>
<dbReference type="Proteomes" id="UP000019027">
    <property type="component" value="Chromosome"/>
</dbReference>
<dbReference type="KEGG" id="ths:TES1_0694"/>
<dbReference type="Pfam" id="PF03611">
    <property type="entry name" value="EIIC-GAT"/>
    <property type="match status" value="1"/>
</dbReference>
<evidence type="ECO:0000256" key="7">
    <source>
        <dbReference type="ARBA" id="ARBA00022692"/>
    </source>
</evidence>
<evidence type="ECO:0000313" key="15">
    <source>
        <dbReference type="EMBL" id="AHF80082.1"/>
    </source>
</evidence>